<gene>
    <name evidence="2 4" type="ORF">P152DRAFT_453474</name>
</gene>
<dbReference type="Proteomes" id="UP000504638">
    <property type="component" value="Unplaced"/>
</dbReference>
<name>A0A6G1GG05_9PEZI</name>
<dbReference type="Pfam" id="PF12296">
    <property type="entry name" value="HsbA"/>
    <property type="match status" value="1"/>
</dbReference>
<keyword evidence="1" id="KW-0732">Signal</keyword>
<feature type="signal peptide" evidence="1">
    <location>
        <begin position="1"/>
        <end position="16"/>
    </location>
</feature>
<protein>
    <recommendedName>
        <fullName evidence="5">Cell wall protein</fullName>
    </recommendedName>
</protein>
<dbReference type="EMBL" id="ML975149">
    <property type="protein sequence ID" value="KAF1816856.1"/>
    <property type="molecule type" value="Genomic_DNA"/>
</dbReference>
<reference evidence="2 4" key="1">
    <citation type="submission" date="2020-01" db="EMBL/GenBank/DDBJ databases">
        <authorList>
            <consortium name="DOE Joint Genome Institute"/>
            <person name="Haridas S."/>
            <person name="Albert R."/>
            <person name="Binder M."/>
            <person name="Bloem J."/>
            <person name="Labutti K."/>
            <person name="Salamov A."/>
            <person name="Andreopoulos B."/>
            <person name="Baker S.E."/>
            <person name="Barry K."/>
            <person name="Bills G."/>
            <person name="Bluhm B.H."/>
            <person name="Cannon C."/>
            <person name="Castanera R."/>
            <person name="Culley D.E."/>
            <person name="Daum C."/>
            <person name="Ezra D."/>
            <person name="Gonzalez J.B."/>
            <person name="Henrissat B."/>
            <person name="Kuo A."/>
            <person name="Liang C."/>
            <person name="Lipzen A."/>
            <person name="Lutzoni F."/>
            <person name="Magnuson J."/>
            <person name="Mondo S."/>
            <person name="Nolan M."/>
            <person name="Ohm R."/>
            <person name="Pangilinan J."/>
            <person name="Park H.-J."/>
            <person name="Ramirez L."/>
            <person name="Alfaro M."/>
            <person name="Sun H."/>
            <person name="Tritt A."/>
            <person name="Yoshinaga Y."/>
            <person name="Zwiers L.-H."/>
            <person name="Turgeon B.G."/>
            <person name="Goodwin S.B."/>
            <person name="Spatafora J.W."/>
            <person name="Crous P.W."/>
            <person name="Grigoriev I.V."/>
        </authorList>
    </citation>
    <scope>NUCLEOTIDE SEQUENCE</scope>
    <source>
        <strain evidence="2 4">CBS 781.70</strain>
    </source>
</reference>
<proteinExistence type="predicted"/>
<reference evidence="4" key="3">
    <citation type="submission" date="2025-04" db="UniProtKB">
        <authorList>
            <consortium name="RefSeq"/>
        </authorList>
    </citation>
    <scope>IDENTIFICATION</scope>
    <source>
        <strain evidence="4">CBS 781.70</strain>
    </source>
</reference>
<dbReference type="RefSeq" id="XP_033538487.1">
    <property type="nucleotide sequence ID" value="XM_033678376.1"/>
</dbReference>
<dbReference type="OrthoDB" id="2422134at2759"/>
<dbReference type="InterPro" id="IPR021054">
    <property type="entry name" value="Cell_wall_mannoprotein_1"/>
</dbReference>
<organism evidence="2">
    <name type="scientific">Eremomyces bilateralis CBS 781.70</name>
    <dbReference type="NCBI Taxonomy" id="1392243"/>
    <lineage>
        <taxon>Eukaryota</taxon>
        <taxon>Fungi</taxon>
        <taxon>Dikarya</taxon>
        <taxon>Ascomycota</taxon>
        <taxon>Pezizomycotina</taxon>
        <taxon>Dothideomycetes</taxon>
        <taxon>Dothideomycetes incertae sedis</taxon>
        <taxon>Eremomycetales</taxon>
        <taxon>Eremomycetaceae</taxon>
        <taxon>Eremomyces</taxon>
    </lineage>
</organism>
<dbReference type="Gene3D" id="1.20.1280.140">
    <property type="match status" value="1"/>
</dbReference>
<dbReference type="AlphaFoldDB" id="A0A6G1GG05"/>
<dbReference type="GeneID" id="54418946"/>
<evidence type="ECO:0000313" key="3">
    <source>
        <dbReference type="Proteomes" id="UP000504638"/>
    </source>
</evidence>
<evidence type="ECO:0000256" key="1">
    <source>
        <dbReference type="SAM" id="SignalP"/>
    </source>
</evidence>
<accession>A0A6G1GG05</accession>
<evidence type="ECO:0000313" key="2">
    <source>
        <dbReference type="EMBL" id="KAF1816856.1"/>
    </source>
</evidence>
<evidence type="ECO:0000313" key="4">
    <source>
        <dbReference type="RefSeq" id="XP_033538487.1"/>
    </source>
</evidence>
<feature type="chain" id="PRO_5044632094" description="Cell wall protein" evidence="1">
    <location>
        <begin position="17"/>
        <end position="184"/>
    </location>
</feature>
<sequence length="184" mass="18355">MKLLAILSAVLGLTLASPVKRDPDTISVTGKAITAALNELDVAIVALTAENVATQLDQMDTLSQAVVAALESGATKVAASPKTELSGALALAEGSQALTGAANKTLSDLLLKKDVIVASGRVDEVLAQLDAQQAGTTKYVEAIIGNLPSIASQFAGRAVGAITSLFDKAAAQFGTDAPAAAAGA</sequence>
<reference evidence="4" key="2">
    <citation type="submission" date="2020-04" db="EMBL/GenBank/DDBJ databases">
        <authorList>
            <consortium name="NCBI Genome Project"/>
        </authorList>
    </citation>
    <scope>NUCLEOTIDE SEQUENCE</scope>
    <source>
        <strain evidence="4">CBS 781.70</strain>
    </source>
</reference>
<keyword evidence="3" id="KW-1185">Reference proteome</keyword>
<evidence type="ECO:0008006" key="5">
    <source>
        <dbReference type="Google" id="ProtNLM"/>
    </source>
</evidence>